<keyword evidence="5 10" id="KW-0067">ATP-binding</keyword>
<keyword evidence="2 10" id="KW-0436">Ligase</keyword>
<evidence type="ECO:0000256" key="8">
    <source>
        <dbReference type="ARBA" id="ARBA00023306"/>
    </source>
</evidence>
<evidence type="ECO:0000259" key="12">
    <source>
        <dbReference type="Pfam" id="PF01225"/>
    </source>
</evidence>
<feature type="domain" description="Mur ligase central" evidence="14">
    <location>
        <begin position="110"/>
        <end position="299"/>
    </location>
</feature>
<keyword evidence="1 10" id="KW-0963">Cytoplasm</keyword>
<sequence>MIQVSLSQLAQILGGELVGSDASITAVSTDTRQIGESTLFIALKGERFDAHDFCETARENGAMALLVSRHLPVALPQVVVADTHAALGQLGAWVKATLSEQHGLTTLALTGSCGKTTVKEMVAAILAEKGKVLATAGNFNNDIGVPLTLLRLTAADEFAVIELGANHQNEIAYTTHLVKPQVALVNNLAAAHLEGFGSLAGVAKAKGEIFEGLTGDNATAIINLDSHSQATWQPLLDNHQLVTFSATQKNADFSADDIIINSLGRACFTMRTPSGAFPVSLTIAGQHNVSNALAAAAMAMAVGATPAQVQAGLGQVTSVKGRVDITEPRTNLRLIDDTYNASVASVKAAIDLLDSFDGQRWFILGDMAELGDDSAALHREVAEHAQHRGLDVMTFGRASQVVSELNGGRHFDNKADLIAALQQQLETQLNEHNLQVTVLAKGARSSRMEDVIVALQEQEA</sequence>
<evidence type="ECO:0000259" key="14">
    <source>
        <dbReference type="Pfam" id="PF08245"/>
    </source>
</evidence>
<dbReference type="GO" id="GO:0005737">
    <property type="term" value="C:cytoplasm"/>
    <property type="evidence" value="ECO:0007669"/>
    <property type="project" value="UniProtKB-SubCell"/>
</dbReference>
<evidence type="ECO:0000256" key="3">
    <source>
        <dbReference type="ARBA" id="ARBA00022618"/>
    </source>
</evidence>
<evidence type="ECO:0000256" key="1">
    <source>
        <dbReference type="ARBA" id="ARBA00022490"/>
    </source>
</evidence>
<evidence type="ECO:0000256" key="2">
    <source>
        <dbReference type="ARBA" id="ARBA00022598"/>
    </source>
</evidence>
<proteinExistence type="inferred from homology"/>
<dbReference type="InterPro" id="IPR005863">
    <property type="entry name" value="UDP-N-AcMur_synth"/>
</dbReference>
<organism evidence="15 16">
    <name type="scientific">Photobacterium aphoticum</name>
    <dbReference type="NCBI Taxonomy" id="754436"/>
    <lineage>
        <taxon>Bacteria</taxon>
        <taxon>Pseudomonadati</taxon>
        <taxon>Pseudomonadota</taxon>
        <taxon>Gammaproteobacteria</taxon>
        <taxon>Vibrionales</taxon>
        <taxon>Vibrionaceae</taxon>
        <taxon>Photobacterium</taxon>
    </lineage>
</organism>
<keyword evidence="4 10" id="KW-0547">Nucleotide-binding</keyword>
<evidence type="ECO:0000313" key="15">
    <source>
        <dbReference type="EMBL" id="KLV02671.1"/>
    </source>
</evidence>
<feature type="domain" description="Mur ligase C-terminal" evidence="13">
    <location>
        <begin position="321"/>
        <end position="427"/>
    </location>
</feature>
<dbReference type="NCBIfam" id="TIGR01143">
    <property type="entry name" value="murF"/>
    <property type="match status" value="1"/>
</dbReference>
<dbReference type="Pfam" id="PF08245">
    <property type="entry name" value="Mur_ligase_M"/>
    <property type="match status" value="1"/>
</dbReference>
<dbReference type="SUPFAM" id="SSF53623">
    <property type="entry name" value="MurD-like peptide ligases, catalytic domain"/>
    <property type="match status" value="1"/>
</dbReference>
<evidence type="ECO:0000256" key="9">
    <source>
        <dbReference type="ARBA" id="ARBA00023316"/>
    </source>
</evidence>
<comment type="similarity">
    <text evidence="10">Belongs to the MurCDEF family. MurF subfamily.</text>
</comment>
<dbReference type="EC" id="6.3.2.10" evidence="10 11"/>
<dbReference type="GO" id="GO:0051301">
    <property type="term" value="P:cell division"/>
    <property type="evidence" value="ECO:0007669"/>
    <property type="project" value="UniProtKB-KW"/>
</dbReference>
<dbReference type="InterPro" id="IPR035911">
    <property type="entry name" value="MurE/MurF_N"/>
</dbReference>
<dbReference type="PANTHER" id="PTHR43024">
    <property type="entry name" value="UDP-N-ACETYLMURAMOYL-TRIPEPTIDE--D-ALANYL-D-ALANINE LIGASE"/>
    <property type="match status" value="1"/>
</dbReference>
<gene>
    <name evidence="10 15" type="primary">murF</name>
    <name evidence="15" type="ORF">ABT58_02080</name>
</gene>
<keyword evidence="3 10" id="KW-0132">Cell division</keyword>
<evidence type="ECO:0000256" key="4">
    <source>
        <dbReference type="ARBA" id="ARBA00022741"/>
    </source>
</evidence>
<dbReference type="Gene3D" id="3.90.190.20">
    <property type="entry name" value="Mur ligase, C-terminal domain"/>
    <property type="match status" value="1"/>
</dbReference>
<dbReference type="Pfam" id="PF01225">
    <property type="entry name" value="Mur_ligase"/>
    <property type="match status" value="1"/>
</dbReference>
<dbReference type="PANTHER" id="PTHR43024:SF1">
    <property type="entry name" value="UDP-N-ACETYLMURAMOYL-TRIPEPTIDE--D-ALANYL-D-ALANINE LIGASE"/>
    <property type="match status" value="1"/>
</dbReference>
<dbReference type="OrthoDB" id="9801978at2"/>
<keyword evidence="8 10" id="KW-0131">Cell cycle</keyword>
<accession>A0A0J1GSM7</accession>
<evidence type="ECO:0000256" key="7">
    <source>
        <dbReference type="ARBA" id="ARBA00022984"/>
    </source>
</evidence>
<comment type="catalytic activity">
    <reaction evidence="10 11">
        <text>D-alanyl-D-alanine + UDP-N-acetyl-alpha-D-muramoyl-L-alanyl-gamma-D-glutamyl-meso-2,6-diaminopimelate + ATP = UDP-N-acetyl-alpha-D-muramoyl-L-alanyl-gamma-D-glutamyl-meso-2,6-diaminopimeloyl-D-alanyl-D-alanine + ADP + phosphate + H(+)</text>
        <dbReference type="Rhea" id="RHEA:28374"/>
        <dbReference type="ChEBI" id="CHEBI:15378"/>
        <dbReference type="ChEBI" id="CHEBI:30616"/>
        <dbReference type="ChEBI" id="CHEBI:43474"/>
        <dbReference type="ChEBI" id="CHEBI:57822"/>
        <dbReference type="ChEBI" id="CHEBI:61386"/>
        <dbReference type="ChEBI" id="CHEBI:83905"/>
        <dbReference type="ChEBI" id="CHEBI:456216"/>
        <dbReference type="EC" id="6.3.2.10"/>
    </reaction>
</comment>
<keyword evidence="7 10" id="KW-0573">Peptidoglycan synthesis</keyword>
<name>A0A0J1GSM7_9GAMM</name>
<dbReference type="GO" id="GO:0005524">
    <property type="term" value="F:ATP binding"/>
    <property type="evidence" value="ECO:0007669"/>
    <property type="project" value="UniProtKB-UniRule"/>
</dbReference>
<evidence type="ECO:0000259" key="13">
    <source>
        <dbReference type="Pfam" id="PF02875"/>
    </source>
</evidence>
<dbReference type="AlphaFoldDB" id="A0A0J1GSM7"/>
<dbReference type="GO" id="GO:0008766">
    <property type="term" value="F:UDP-N-acetylmuramoylalanyl-D-glutamyl-2,6-diaminopimelate-D-alanyl-D-alanine ligase activity"/>
    <property type="evidence" value="ECO:0007669"/>
    <property type="project" value="RHEA"/>
</dbReference>
<dbReference type="RefSeq" id="WP_047872710.1">
    <property type="nucleotide sequence ID" value="NZ_BMYC01000013.1"/>
</dbReference>
<dbReference type="Gene3D" id="3.40.1190.10">
    <property type="entry name" value="Mur-like, catalytic domain"/>
    <property type="match status" value="1"/>
</dbReference>
<dbReference type="Gene3D" id="3.40.1390.10">
    <property type="entry name" value="MurE/MurF, N-terminal domain"/>
    <property type="match status" value="1"/>
</dbReference>
<dbReference type="InterPro" id="IPR004101">
    <property type="entry name" value="Mur_ligase_C"/>
</dbReference>
<protein>
    <recommendedName>
        <fullName evidence="10 11">UDP-N-acetylmuramoyl-tripeptide--D-alanyl-D-alanine ligase</fullName>
        <ecNumber evidence="10 11">6.3.2.10</ecNumber>
    </recommendedName>
    <alternativeName>
        <fullName evidence="10">D-alanyl-D-alanine-adding enzyme</fullName>
    </alternativeName>
</protein>
<dbReference type="InterPro" id="IPR036615">
    <property type="entry name" value="Mur_ligase_C_dom_sf"/>
</dbReference>
<keyword evidence="6 10" id="KW-0133">Cell shape</keyword>
<dbReference type="PATRIC" id="fig|754436.4.peg.443"/>
<dbReference type="GO" id="GO:0047480">
    <property type="term" value="F:UDP-N-acetylmuramoyl-tripeptide-D-alanyl-D-alanine ligase activity"/>
    <property type="evidence" value="ECO:0007669"/>
    <property type="project" value="UniProtKB-UniRule"/>
</dbReference>
<dbReference type="InterPro" id="IPR013221">
    <property type="entry name" value="Mur_ligase_cen"/>
</dbReference>
<dbReference type="UniPathway" id="UPA00219"/>
<evidence type="ECO:0000313" key="16">
    <source>
        <dbReference type="Proteomes" id="UP000036426"/>
    </source>
</evidence>
<feature type="domain" description="Mur ligase N-terminal catalytic" evidence="12">
    <location>
        <begin position="24"/>
        <end position="71"/>
    </location>
</feature>
<evidence type="ECO:0000256" key="6">
    <source>
        <dbReference type="ARBA" id="ARBA00022960"/>
    </source>
</evidence>
<comment type="subcellular location">
    <subcellularLocation>
        <location evidence="10 11">Cytoplasm</location>
    </subcellularLocation>
</comment>
<dbReference type="GO" id="GO:0008360">
    <property type="term" value="P:regulation of cell shape"/>
    <property type="evidence" value="ECO:0007669"/>
    <property type="project" value="UniProtKB-KW"/>
</dbReference>
<dbReference type="GO" id="GO:0071555">
    <property type="term" value="P:cell wall organization"/>
    <property type="evidence" value="ECO:0007669"/>
    <property type="project" value="UniProtKB-KW"/>
</dbReference>
<comment type="pathway">
    <text evidence="10 11">Cell wall biogenesis; peptidoglycan biosynthesis.</text>
</comment>
<dbReference type="InterPro" id="IPR036565">
    <property type="entry name" value="Mur-like_cat_sf"/>
</dbReference>
<dbReference type="InterPro" id="IPR051046">
    <property type="entry name" value="MurCDEF_CellWall_CoF430Synth"/>
</dbReference>
<dbReference type="Pfam" id="PF02875">
    <property type="entry name" value="Mur_ligase_C"/>
    <property type="match status" value="1"/>
</dbReference>
<evidence type="ECO:0000256" key="10">
    <source>
        <dbReference type="HAMAP-Rule" id="MF_02019"/>
    </source>
</evidence>
<keyword evidence="16" id="KW-1185">Reference proteome</keyword>
<keyword evidence="9 10" id="KW-0961">Cell wall biogenesis/degradation</keyword>
<dbReference type="SUPFAM" id="SSF63418">
    <property type="entry name" value="MurE/MurF N-terminal domain"/>
    <property type="match status" value="1"/>
</dbReference>
<dbReference type="InterPro" id="IPR000713">
    <property type="entry name" value="Mur_ligase_N"/>
</dbReference>
<comment type="caution">
    <text evidence="15">The sequence shown here is derived from an EMBL/GenBank/DDBJ whole genome shotgun (WGS) entry which is preliminary data.</text>
</comment>
<comment type="function">
    <text evidence="10 11">Involved in cell wall formation. Catalyzes the final step in the synthesis of UDP-N-acetylmuramoyl-pentapeptide, the precursor of murein.</text>
</comment>
<dbReference type="Proteomes" id="UP000036426">
    <property type="component" value="Unassembled WGS sequence"/>
</dbReference>
<evidence type="ECO:0000256" key="11">
    <source>
        <dbReference type="RuleBase" id="RU004136"/>
    </source>
</evidence>
<reference evidence="15 16" key="1">
    <citation type="submission" date="2015-05" db="EMBL/GenBank/DDBJ databases">
        <title>Photobacterium galathea sp. nov.</title>
        <authorList>
            <person name="Machado H."/>
            <person name="Gram L."/>
        </authorList>
    </citation>
    <scope>NUCLEOTIDE SEQUENCE [LARGE SCALE GENOMIC DNA]</scope>
    <source>
        <strain evidence="15 16">DSM 25995</strain>
    </source>
</reference>
<dbReference type="EMBL" id="LDOV01000004">
    <property type="protein sequence ID" value="KLV02671.1"/>
    <property type="molecule type" value="Genomic_DNA"/>
</dbReference>
<feature type="binding site" evidence="10">
    <location>
        <begin position="111"/>
        <end position="117"/>
    </location>
    <ligand>
        <name>ATP</name>
        <dbReference type="ChEBI" id="CHEBI:30616"/>
    </ligand>
</feature>
<evidence type="ECO:0000256" key="5">
    <source>
        <dbReference type="ARBA" id="ARBA00022840"/>
    </source>
</evidence>
<dbReference type="SUPFAM" id="SSF53244">
    <property type="entry name" value="MurD-like peptide ligases, peptide-binding domain"/>
    <property type="match status" value="1"/>
</dbReference>
<dbReference type="HAMAP" id="MF_02019">
    <property type="entry name" value="MurF"/>
    <property type="match status" value="1"/>
</dbReference>
<dbReference type="GO" id="GO:0009252">
    <property type="term" value="P:peptidoglycan biosynthetic process"/>
    <property type="evidence" value="ECO:0007669"/>
    <property type="project" value="UniProtKB-UniRule"/>
</dbReference>